<dbReference type="InterPro" id="IPR036870">
    <property type="entry name" value="Ribosomal_bS18_sf"/>
</dbReference>
<evidence type="ECO:0000256" key="1">
    <source>
        <dbReference type="ARBA" id="ARBA00005589"/>
    </source>
</evidence>
<dbReference type="Proteomes" id="UP000745577">
    <property type="component" value="Unassembled WGS sequence"/>
</dbReference>
<protein>
    <recommendedName>
        <fullName evidence="4">Small ribosomal subunit protein bS18</fullName>
    </recommendedName>
</protein>
<comment type="subunit">
    <text evidence="4">Part of the 30S ribosomal subunit. Forms a tight heterodimer with protein bS6.</text>
</comment>
<dbReference type="GO" id="GO:0003735">
    <property type="term" value="F:structural constituent of ribosome"/>
    <property type="evidence" value="ECO:0007669"/>
    <property type="project" value="InterPro"/>
</dbReference>
<dbReference type="EMBL" id="JAGQLL010000002">
    <property type="protein sequence ID" value="MCA9379552.1"/>
    <property type="molecule type" value="Genomic_DNA"/>
</dbReference>
<evidence type="ECO:0000256" key="4">
    <source>
        <dbReference type="HAMAP-Rule" id="MF_00270"/>
    </source>
</evidence>
<dbReference type="PANTHER" id="PTHR13479:SF40">
    <property type="entry name" value="SMALL RIBOSOMAL SUBUNIT PROTEIN BS18M"/>
    <property type="match status" value="1"/>
</dbReference>
<name>A0A955I6J9_9BACT</name>
<dbReference type="AlphaFoldDB" id="A0A955I6J9"/>
<dbReference type="Gene3D" id="4.10.640.10">
    <property type="entry name" value="Ribosomal protein S18"/>
    <property type="match status" value="1"/>
</dbReference>
<dbReference type="Pfam" id="PF01084">
    <property type="entry name" value="Ribosomal_S18"/>
    <property type="match status" value="1"/>
</dbReference>
<dbReference type="InterPro" id="IPR001648">
    <property type="entry name" value="Ribosomal_bS18"/>
</dbReference>
<evidence type="ECO:0000313" key="6">
    <source>
        <dbReference type="EMBL" id="MCA9379552.1"/>
    </source>
</evidence>
<proteinExistence type="inferred from homology"/>
<comment type="similarity">
    <text evidence="1 4 5">Belongs to the bacterial ribosomal protein bS18 family.</text>
</comment>
<keyword evidence="2 4" id="KW-0689">Ribosomal protein</keyword>
<organism evidence="6 7">
    <name type="scientific">Candidatus Dojkabacteria bacterium</name>
    <dbReference type="NCBI Taxonomy" id="2099670"/>
    <lineage>
        <taxon>Bacteria</taxon>
        <taxon>Candidatus Dojkabacteria</taxon>
    </lineage>
</organism>
<dbReference type="PRINTS" id="PR00974">
    <property type="entry name" value="RIBOSOMALS18"/>
</dbReference>
<dbReference type="SUPFAM" id="SSF46911">
    <property type="entry name" value="Ribosomal protein S18"/>
    <property type="match status" value="1"/>
</dbReference>
<comment type="caution">
    <text evidence="6">The sequence shown here is derived from an EMBL/GenBank/DDBJ whole genome shotgun (WGS) entry which is preliminary data.</text>
</comment>
<dbReference type="GO" id="GO:0070181">
    <property type="term" value="F:small ribosomal subunit rRNA binding"/>
    <property type="evidence" value="ECO:0007669"/>
    <property type="project" value="TreeGrafter"/>
</dbReference>
<evidence type="ECO:0000256" key="3">
    <source>
        <dbReference type="ARBA" id="ARBA00023274"/>
    </source>
</evidence>
<comment type="function">
    <text evidence="4">Binds as a heterodimer with protein bS6 to the central domain of the 16S rRNA, where it helps stabilize the platform of the 30S subunit.</text>
</comment>
<keyword evidence="4" id="KW-0699">rRNA-binding</keyword>
<reference evidence="6" key="1">
    <citation type="submission" date="2020-04" db="EMBL/GenBank/DDBJ databases">
        <authorList>
            <person name="Zhang T."/>
        </authorList>
    </citation>
    <scope>NUCLEOTIDE SEQUENCE</scope>
    <source>
        <strain evidence="6">HKST-UBA15</strain>
    </source>
</reference>
<dbReference type="GO" id="GO:0022627">
    <property type="term" value="C:cytosolic small ribosomal subunit"/>
    <property type="evidence" value="ECO:0007669"/>
    <property type="project" value="TreeGrafter"/>
</dbReference>
<dbReference type="NCBIfam" id="TIGR00165">
    <property type="entry name" value="S18"/>
    <property type="match status" value="1"/>
</dbReference>
<dbReference type="GO" id="GO:0006412">
    <property type="term" value="P:translation"/>
    <property type="evidence" value="ECO:0007669"/>
    <property type="project" value="UniProtKB-UniRule"/>
</dbReference>
<dbReference type="PANTHER" id="PTHR13479">
    <property type="entry name" value="30S RIBOSOMAL PROTEIN S18"/>
    <property type="match status" value="1"/>
</dbReference>
<evidence type="ECO:0000313" key="7">
    <source>
        <dbReference type="Proteomes" id="UP000745577"/>
    </source>
</evidence>
<keyword evidence="4" id="KW-0694">RNA-binding</keyword>
<accession>A0A955I6J9</accession>
<evidence type="ECO:0000256" key="2">
    <source>
        <dbReference type="ARBA" id="ARBA00022980"/>
    </source>
</evidence>
<gene>
    <name evidence="4" type="primary">rpsR</name>
    <name evidence="6" type="ORF">KC675_00040</name>
</gene>
<keyword evidence="3 4" id="KW-0687">Ribonucleoprotein</keyword>
<reference evidence="6" key="2">
    <citation type="journal article" date="2021" name="Microbiome">
        <title>Successional dynamics and alternative stable states in a saline activated sludge microbial community over 9 years.</title>
        <authorList>
            <person name="Wang Y."/>
            <person name="Ye J."/>
            <person name="Ju F."/>
            <person name="Liu L."/>
            <person name="Boyd J.A."/>
            <person name="Deng Y."/>
            <person name="Parks D.H."/>
            <person name="Jiang X."/>
            <person name="Yin X."/>
            <person name="Woodcroft B.J."/>
            <person name="Tyson G.W."/>
            <person name="Hugenholtz P."/>
            <person name="Polz M.F."/>
            <person name="Zhang T."/>
        </authorList>
    </citation>
    <scope>NUCLEOTIDE SEQUENCE</scope>
    <source>
        <strain evidence="6">HKST-UBA15</strain>
    </source>
</reference>
<sequence>MAKKNNKKKIKKLPKPSCPFAGDKSRINYKDVYKLKKFITTRGRIINPERTGVSPSCQRKLSREIKRARFMALLPYNELT</sequence>
<evidence type="ECO:0000256" key="5">
    <source>
        <dbReference type="RuleBase" id="RU003910"/>
    </source>
</evidence>
<dbReference type="HAMAP" id="MF_00270">
    <property type="entry name" value="Ribosomal_bS18"/>
    <property type="match status" value="1"/>
</dbReference>